<name>A0ABR5VUR0_9GAMM</name>
<evidence type="ECO:0000256" key="1">
    <source>
        <dbReference type="SAM" id="Phobius"/>
    </source>
</evidence>
<keyword evidence="1" id="KW-0812">Transmembrane</keyword>
<organism evidence="2 3">
    <name type="scientific">Pseudoalteromonas agarivorans</name>
    <dbReference type="NCBI Taxonomy" id="176102"/>
    <lineage>
        <taxon>Bacteria</taxon>
        <taxon>Pseudomonadati</taxon>
        <taxon>Pseudomonadota</taxon>
        <taxon>Gammaproteobacteria</taxon>
        <taxon>Alteromonadales</taxon>
        <taxon>Pseudoalteromonadaceae</taxon>
        <taxon>Pseudoalteromonas</taxon>
    </lineage>
</organism>
<dbReference type="EMBL" id="LVCM01000008">
    <property type="protein sequence ID" value="KYL34792.1"/>
    <property type="molecule type" value="Genomic_DNA"/>
</dbReference>
<keyword evidence="1" id="KW-0472">Membrane</keyword>
<sequence length="85" mass="9868">MDAIIMRSDNNGTEISFYNGLFKFFIIFYVKCDSVLFAIYYMNKITTKSCVCATPPFKQKQNACYNRCLSKLTAICISEIIHERK</sequence>
<accession>A0ABR5VUR0</accession>
<keyword evidence="1" id="KW-1133">Transmembrane helix</keyword>
<reference evidence="2 3" key="1">
    <citation type="submission" date="2016-03" db="EMBL/GenBank/DDBJ databases">
        <authorList>
            <person name="Zhang H."/>
            <person name="Liu R."/>
            <person name="Wang M."/>
            <person name="Wang H."/>
            <person name="Wang L."/>
            <person name="Song L."/>
        </authorList>
    </citation>
    <scope>NUCLEOTIDE SEQUENCE [LARGE SCALE GENOMIC DNA]</scope>
    <source>
        <strain evidence="2 3">DSM 16098</strain>
    </source>
</reference>
<proteinExistence type="predicted"/>
<gene>
    <name evidence="2" type="ORF">A2I98_09755</name>
</gene>
<feature type="transmembrane region" description="Helical" evidence="1">
    <location>
        <begin position="21"/>
        <end position="42"/>
    </location>
</feature>
<evidence type="ECO:0000313" key="3">
    <source>
        <dbReference type="Proteomes" id="UP000075621"/>
    </source>
</evidence>
<protein>
    <submittedName>
        <fullName evidence="2">Uncharacterized protein</fullName>
    </submittedName>
</protein>
<evidence type="ECO:0000313" key="2">
    <source>
        <dbReference type="EMBL" id="KYL34792.1"/>
    </source>
</evidence>
<dbReference type="Proteomes" id="UP000075621">
    <property type="component" value="Unassembled WGS sequence"/>
</dbReference>
<comment type="caution">
    <text evidence="2">The sequence shown here is derived from an EMBL/GenBank/DDBJ whole genome shotgun (WGS) entry which is preliminary data.</text>
</comment>